<feature type="transmembrane region" description="Helical" evidence="1">
    <location>
        <begin position="20"/>
        <end position="38"/>
    </location>
</feature>
<keyword evidence="4" id="KW-1185">Reference proteome</keyword>
<gene>
    <name evidence="3" type="ORF">SAMN04488542_12113</name>
</gene>
<dbReference type="EMBL" id="FNBG01000021">
    <property type="protein sequence ID" value="SDF93575.1"/>
    <property type="molecule type" value="Genomic_DNA"/>
</dbReference>
<dbReference type="InterPro" id="IPR015050">
    <property type="entry name" value="BofC_C"/>
</dbReference>
<name>A0A1G7Q539_9BACL</name>
<dbReference type="RefSeq" id="WP_091233013.1">
    <property type="nucleotide sequence ID" value="NZ_FNBG01000021.1"/>
</dbReference>
<evidence type="ECO:0000313" key="4">
    <source>
        <dbReference type="Proteomes" id="UP000198972"/>
    </source>
</evidence>
<dbReference type="OrthoDB" id="2678751at2"/>
<accession>A0A1G7Q539</accession>
<sequence>MNIYRIKKQLRRRWKRWRRAIWTIGACGLVGLMAWLGVPLSDQMEKLMTTQPGVMETLGKIHEIDKLAIGQKESSDQDSSDQWLDDIRRSEQVRIVHLNKKYTCGEEESSVLGILSPIEITELMKQHPDWIGRVGAGGDVWLEESIEGLSEECQQDGYIGVDKNGNLSLFEGPPKDEKVIKTFFQLDVGTMESALPEEVLKQLKQGIRVQDVSEYNSVLSTFSDYAIGQGQHR</sequence>
<evidence type="ECO:0000259" key="2">
    <source>
        <dbReference type="Pfam" id="PF08955"/>
    </source>
</evidence>
<dbReference type="Gene3D" id="3.30.70.1740">
    <property type="entry name" value="Bypass-of-forespore C, C-terminal domain"/>
    <property type="match status" value="1"/>
</dbReference>
<evidence type="ECO:0000313" key="3">
    <source>
        <dbReference type="EMBL" id="SDF93575.1"/>
    </source>
</evidence>
<evidence type="ECO:0000256" key="1">
    <source>
        <dbReference type="SAM" id="Phobius"/>
    </source>
</evidence>
<dbReference type="AlphaFoldDB" id="A0A1G7Q539"/>
<organism evidence="3 4">
    <name type="scientific">Fontibacillus panacisegetis</name>
    <dbReference type="NCBI Taxonomy" id="670482"/>
    <lineage>
        <taxon>Bacteria</taxon>
        <taxon>Bacillati</taxon>
        <taxon>Bacillota</taxon>
        <taxon>Bacilli</taxon>
        <taxon>Bacillales</taxon>
        <taxon>Paenibacillaceae</taxon>
        <taxon>Fontibacillus</taxon>
    </lineage>
</organism>
<dbReference type="Proteomes" id="UP000198972">
    <property type="component" value="Unassembled WGS sequence"/>
</dbReference>
<keyword evidence="1" id="KW-1133">Transmembrane helix</keyword>
<reference evidence="3 4" key="1">
    <citation type="submission" date="2016-10" db="EMBL/GenBank/DDBJ databases">
        <authorList>
            <person name="de Groot N.N."/>
        </authorList>
    </citation>
    <scope>NUCLEOTIDE SEQUENCE [LARGE SCALE GENOMIC DNA]</scope>
    <source>
        <strain evidence="3 4">DSM 28129</strain>
    </source>
</reference>
<protein>
    <submittedName>
        <fullName evidence="3">Forespore regulator of the sigma-K checkpoint</fullName>
    </submittedName>
</protein>
<dbReference type="Pfam" id="PF08955">
    <property type="entry name" value="BofC_C"/>
    <property type="match status" value="1"/>
</dbReference>
<proteinExistence type="predicted"/>
<dbReference type="STRING" id="670482.SAMN04488542_12113"/>
<dbReference type="InterPro" id="IPR038117">
    <property type="entry name" value="BofC_C_sf"/>
</dbReference>
<keyword evidence="1" id="KW-0472">Membrane</keyword>
<keyword evidence="1" id="KW-0812">Transmembrane</keyword>
<feature type="domain" description="Bypass of forespore C C-terminal" evidence="2">
    <location>
        <begin position="149"/>
        <end position="223"/>
    </location>
</feature>